<keyword evidence="2" id="KW-0413">Isomerase</keyword>
<dbReference type="Proteomes" id="UP000216300">
    <property type="component" value="Unassembled WGS sequence"/>
</dbReference>
<reference evidence="3 4" key="1">
    <citation type="submission" date="2017-07" db="EMBL/GenBank/DDBJ databases">
        <title>Draft whole genome sequences of clinical Proprionibacteriaceae strains.</title>
        <authorList>
            <person name="Bernier A.-M."/>
            <person name="Bernard K."/>
            <person name="Domingo M.-C."/>
        </authorList>
    </citation>
    <scope>NUCLEOTIDE SEQUENCE [LARGE SCALE GENOMIC DNA]</scope>
    <source>
        <strain evidence="3 4">NML 150081</strain>
    </source>
</reference>
<dbReference type="PANTHER" id="PTHR15108">
    <property type="entry name" value="N-ACYLGLUCOSAMINE-2-EPIMERASE"/>
    <property type="match status" value="1"/>
</dbReference>
<dbReference type="InterPro" id="IPR012341">
    <property type="entry name" value="6hp_glycosidase-like_sf"/>
</dbReference>
<dbReference type="AlphaFoldDB" id="A0A255EI05"/>
<proteinExistence type="inferred from homology"/>
<dbReference type="EMBL" id="NMVJ01000006">
    <property type="protein sequence ID" value="OYN91154.1"/>
    <property type="molecule type" value="Genomic_DNA"/>
</dbReference>
<evidence type="ECO:0000313" key="3">
    <source>
        <dbReference type="EMBL" id="OYN91154.1"/>
    </source>
</evidence>
<dbReference type="Gene3D" id="1.50.10.10">
    <property type="match status" value="1"/>
</dbReference>
<dbReference type="GO" id="GO:0016853">
    <property type="term" value="F:isomerase activity"/>
    <property type="evidence" value="ECO:0007669"/>
    <property type="project" value="UniProtKB-KW"/>
</dbReference>
<protein>
    <submittedName>
        <fullName evidence="3">N-acylglucosamine 2-epimerase</fullName>
    </submittedName>
</protein>
<dbReference type="SUPFAM" id="SSF48208">
    <property type="entry name" value="Six-hairpin glycosidases"/>
    <property type="match status" value="1"/>
</dbReference>
<dbReference type="InterPro" id="IPR010819">
    <property type="entry name" value="AGE/CE"/>
</dbReference>
<dbReference type="RefSeq" id="WP_094453641.1">
    <property type="nucleotide sequence ID" value="NZ_NMVJ01000006.1"/>
</dbReference>
<evidence type="ECO:0000256" key="2">
    <source>
        <dbReference type="ARBA" id="ARBA00023235"/>
    </source>
</evidence>
<name>A0A255EI05_9ACTN</name>
<dbReference type="InterPro" id="IPR008928">
    <property type="entry name" value="6-hairpin_glycosidase_sf"/>
</dbReference>
<evidence type="ECO:0000313" key="4">
    <source>
        <dbReference type="Proteomes" id="UP000216300"/>
    </source>
</evidence>
<dbReference type="GO" id="GO:0005975">
    <property type="term" value="P:carbohydrate metabolic process"/>
    <property type="evidence" value="ECO:0007669"/>
    <property type="project" value="InterPro"/>
</dbReference>
<keyword evidence="4" id="KW-1185">Reference proteome</keyword>
<organism evidence="3 4">
    <name type="scientific">Parenemella sanctibonifatiensis</name>
    <dbReference type="NCBI Taxonomy" id="2016505"/>
    <lineage>
        <taxon>Bacteria</taxon>
        <taxon>Bacillati</taxon>
        <taxon>Actinomycetota</taxon>
        <taxon>Actinomycetes</taxon>
        <taxon>Propionibacteriales</taxon>
        <taxon>Propionibacteriaceae</taxon>
        <taxon>Parenemella</taxon>
    </lineage>
</organism>
<comment type="caution">
    <text evidence="3">The sequence shown here is derived from an EMBL/GenBank/DDBJ whole genome shotgun (WGS) entry which is preliminary data.</text>
</comment>
<sequence length="424" mass="47176">MTHPSPLSDQSLQQAANEFSTVILPWWWENGIDRERGGFFTCWDNRGQRLASEDKYTWSQGRFVWLLSRAANLAREGVLDLDVPADDLIEAAQRGAEFVLKHALLDDDTCHFAVAGDGTPLDQPRSVYADLFVVMGMAELGAATHDDHWTRSIVGLARRASQEISEGTAPTPPYAVPAGHRAFGPQMILANTVWEIASSLERQGRQQGDVLQGLRRCVTTMLAHRQPSGDFAELMPTDPADPLESLVARHRVPGHALEGLWVALLSDELLASHGAERSSGPSTEEILDSIGVLCEQGWDHEVGGLLHYVDRDGGEPQGTTVGTEYESLVQRTWDTKLWWIHTEASYVTALAAQRHGHELSARWHQRIWDYTMETFPGRDQGAEWIQIRERDGEPLDTVVALPVKDPFHISRNLMQLAELRGSAS</sequence>
<comment type="similarity">
    <text evidence="1">Belongs to the N-acylglucosamine 2-epimerase family.</text>
</comment>
<dbReference type="Pfam" id="PF07221">
    <property type="entry name" value="GlcNAc_2-epim"/>
    <property type="match status" value="1"/>
</dbReference>
<evidence type="ECO:0000256" key="1">
    <source>
        <dbReference type="ARBA" id="ARBA00008558"/>
    </source>
</evidence>
<accession>A0A255EI05</accession>
<dbReference type="OrthoDB" id="5141876at2"/>
<gene>
    <name evidence="3" type="ORF">CGZ91_06755</name>
</gene>